<dbReference type="PROSITE" id="PS01359">
    <property type="entry name" value="ZF_PHD_1"/>
    <property type="match status" value="1"/>
</dbReference>
<evidence type="ECO:0000256" key="1">
    <source>
        <dbReference type="ARBA" id="ARBA00004123"/>
    </source>
</evidence>
<dbReference type="InterPro" id="IPR000330">
    <property type="entry name" value="SNF2_N"/>
</dbReference>
<comment type="caution">
    <text evidence="12">The sequence shown here is derived from an EMBL/GenBank/DDBJ whole genome shotgun (WGS) entry which is preliminary data.</text>
</comment>
<dbReference type="Gene3D" id="6.10.250.1310">
    <property type="match status" value="1"/>
</dbReference>
<evidence type="ECO:0000313" key="13">
    <source>
        <dbReference type="Proteomes" id="UP001472677"/>
    </source>
</evidence>
<evidence type="ECO:0000256" key="7">
    <source>
        <dbReference type="ARBA" id="ARBA00023242"/>
    </source>
</evidence>
<keyword evidence="2" id="KW-0479">Metal-binding</keyword>
<dbReference type="Pfam" id="PF00176">
    <property type="entry name" value="SNF2-rel_dom"/>
    <property type="match status" value="1"/>
</dbReference>
<sequence length="1697" mass="189315">MFAVMVMESSGNLSGIDADNSKMASISDKALTSLASAMKDSNCSRCWTSGISLNKLTSPSPFSGGNAKRFEKPLSEKKDRHFSCLSDSKMGEKLSSSFFYEKVELVSPQEVVKPRDGNSSRKQVANPENDTSNRMKRDARSYKEWLGSVASKAKDKVSGSHRKRNANNSEVFKKVKGAVVESNLSCSKRQRVDFDLAQQCYSWNAEPGNRLHTVFPTQDGKESVTELNMDQIEACTSDVLDKESQLEIITGDIHSVCVTCMRGGKLLSCVGKGCKRKYHPSCLVPSLSNDPPGFWHCIWCVKKKKELGVHSVSEVMTIWDAREVVSDPKAMQSEKQYLVKYRGLAHFHNRWIPEKELLSEAPTLVTEYNSKNQAVGWKSEWTIPNRFLQKRKLLFPTNSGDNDLDCTYEWLVKWTGLGYEQATWELESFSFMTSPESMKLIRDFEVRQQKSERLSSYSEEEEEEKSSFSELSKLSFGVSPGDYGHYLSYVNKLLAHWHKNQNAVVYDNHVDQERVIKVILFVLSLQLTARRPFLIISRSTTLSVWESEFLHVASTANIIVYKGSKDVRSSIRSLEFYNEGGSIMFEILLSASNVVAEDLEMLKCIRWGTIVIDECQRPGMSRYFEQLKSLRTDMKLLLVSGEIKDCSADYQSMLSLLDSGSEPSSDNVMIDSSTDVCKLKERFAHYFAFECKLSSSRFVEYWVPVQLSYLQLEQYCDTLLSNSRLLSSSLKVDRVDALRELIISFRKCCDHPYLLDQSLQFISTKGLSAEANLDVGIKSVGGSGRDSVGNILDDFLCQRFGKYSYVRIDGGGYAVSKKKAVVDLFNTKESGKQFLLLEGRACLSSIKLSAVDVVVLFNSDCKPQNDIKALHRISISSQFEQLKVFRLYSAFTVEEKILILAKNGTSLDSNIQTLSRNSCLKLLSWCASYLFNKLDDFHDCSKSVSVSNVSCEQSSLNAVLLELLTQLPCSGESNHAAKCSFITEVPQNVVYDGNISLFGEKEIGSMNYESSVISLIKLLEGKHPQWKLLPKSSSRNRKKVQYFNYPPWKSELGGGGVVKKSQTVNNIDDPTYPTWKLKGKRNITIVNRKTKLAAASNNTSEKILPCPTDGKRDVNQENIRGTAVAFLEYIMQDCDISCESVSSLQAYQISLCWTAANLLKYKLNQNESLALAKQHLNLDCGDEEVEYIYSKLQSVAKKFAQCSEKIVPATLSCNQSGTIQSASSHDPDESLTEKTISSLPMKVVAGLGSDSELDCPSDQPKDHVLVSDSQQHQSLIRLPDTESVAEPSEIPQAQYNVVSTGNDLVKTTNAIRSNEGTGEREFLNSERATVLKVGQHDSAVTHLLEDSNALEFIGTGESLVEADVNTNESNSLLIQETALSCQLPVRPSSSESNISTILASGVEHHLSGNQHAFCQEAAVTSHPSLEVPLDESSGAPLMHSVEIPQQPSASRSVPENETCIENQRSTTTLLRSLNELPCQVDPVRPVTLPPACSNPLRIELGRIQKLKEQTLKLREDKILQLKSERDKEIEEIYKKYDMILQDSQMAFKQKEQDFESYCREVNSNHLLAETLIFYQNDEAAGSPVIGSFIDRLIQQPTPMLDPRIEPSLTSLDAAPVVQMSNHVALASSSAIHVAQINRPGIRAAAPHLRALNPQSMFTPHLSVPHISFSHGRMLNQLSASDQQINPVFLPHVAPGYP</sequence>
<evidence type="ECO:0000256" key="9">
    <source>
        <dbReference type="SAM" id="MobiDB-lite"/>
    </source>
</evidence>
<evidence type="ECO:0000259" key="11">
    <source>
        <dbReference type="PROSITE" id="PS50016"/>
    </source>
</evidence>
<dbReference type="InterPro" id="IPR013083">
    <property type="entry name" value="Znf_RING/FYVE/PHD"/>
</dbReference>
<dbReference type="InterPro" id="IPR001965">
    <property type="entry name" value="Znf_PHD"/>
</dbReference>
<proteinExistence type="predicted"/>
<gene>
    <name evidence="12" type="ORF">V6N12_027101</name>
</gene>
<reference evidence="12 13" key="1">
    <citation type="journal article" date="2024" name="G3 (Bethesda)">
        <title>Genome assembly of Hibiscus sabdariffa L. provides insights into metabolisms of medicinal natural products.</title>
        <authorList>
            <person name="Kim T."/>
        </authorList>
    </citation>
    <scope>NUCLEOTIDE SEQUENCE [LARGE SCALE GENOMIC DNA]</scope>
    <source>
        <strain evidence="12">TK-2024</strain>
        <tissue evidence="12">Old leaves</tissue>
    </source>
</reference>
<evidence type="ECO:0000256" key="5">
    <source>
        <dbReference type="ARBA" id="ARBA00022833"/>
    </source>
</evidence>
<keyword evidence="3" id="KW-0547">Nucleotide-binding</keyword>
<dbReference type="InterPro" id="IPR023780">
    <property type="entry name" value="Chromo_domain"/>
</dbReference>
<dbReference type="InterPro" id="IPR019787">
    <property type="entry name" value="Znf_PHD-finger"/>
</dbReference>
<feature type="domain" description="PHD-type" evidence="11">
    <location>
        <begin position="254"/>
        <end position="303"/>
    </location>
</feature>
<keyword evidence="13" id="KW-1185">Reference proteome</keyword>
<dbReference type="InterPro" id="IPR027417">
    <property type="entry name" value="P-loop_NTPase"/>
</dbReference>
<keyword evidence="5" id="KW-0862">Zinc</keyword>
<name>A0ABR2DTQ6_9ROSI</name>
<feature type="region of interest" description="Disordered" evidence="9">
    <location>
        <begin position="110"/>
        <end position="138"/>
    </location>
</feature>
<feature type="compositionally biased region" description="Polar residues" evidence="9">
    <location>
        <begin position="120"/>
        <end position="130"/>
    </location>
</feature>
<dbReference type="InterPro" id="IPR000953">
    <property type="entry name" value="Chromo/chromo_shadow_dom"/>
</dbReference>
<dbReference type="SMART" id="SM00298">
    <property type="entry name" value="CHROMO"/>
    <property type="match status" value="2"/>
</dbReference>
<dbReference type="Proteomes" id="UP001472677">
    <property type="component" value="Unassembled WGS sequence"/>
</dbReference>
<dbReference type="Gene3D" id="3.40.50.300">
    <property type="entry name" value="P-loop containing nucleotide triphosphate hydrolases"/>
    <property type="match status" value="2"/>
</dbReference>
<evidence type="ECO:0000259" key="10">
    <source>
        <dbReference type="PROSITE" id="PS50013"/>
    </source>
</evidence>
<dbReference type="Gene3D" id="3.30.40.10">
    <property type="entry name" value="Zinc/RING finger domain, C3HC4 (zinc finger)"/>
    <property type="match status" value="1"/>
</dbReference>
<keyword evidence="7" id="KW-0539">Nucleus</keyword>
<dbReference type="PANTHER" id="PTHR45623">
    <property type="entry name" value="CHROMODOMAIN-HELICASE-DNA-BINDING PROTEIN 3-RELATED-RELATED"/>
    <property type="match status" value="1"/>
</dbReference>
<evidence type="ECO:0000256" key="6">
    <source>
        <dbReference type="ARBA" id="ARBA00022840"/>
    </source>
</evidence>
<dbReference type="SUPFAM" id="SSF52540">
    <property type="entry name" value="P-loop containing nucleoside triphosphate hydrolases"/>
    <property type="match status" value="2"/>
</dbReference>
<dbReference type="SMART" id="SM00249">
    <property type="entry name" value="PHD"/>
    <property type="match status" value="1"/>
</dbReference>
<evidence type="ECO:0000313" key="12">
    <source>
        <dbReference type="EMBL" id="KAK8546312.1"/>
    </source>
</evidence>
<dbReference type="SUPFAM" id="SSF54160">
    <property type="entry name" value="Chromo domain-like"/>
    <property type="match status" value="2"/>
</dbReference>
<accession>A0ABR2DTQ6</accession>
<dbReference type="InterPro" id="IPR016197">
    <property type="entry name" value="Chromo-like_dom_sf"/>
</dbReference>
<organism evidence="12 13">
    <name type="scientific">Hibiscus sabdariffa</name>
    <name type="common">roselle</name>
    <dbReference type="NCBI Taxonomy" id="183260"/>
    <lineage>
        <taxon>Eukaryota</taxon>
        <taxon>Viridiplantae</taxon>
        <taxon>Streptophyta</taxon>
        <taxon>Embryophyta</taxon>
        <taxon>Tracheophyta</taxon>
        <taxon>Spermatophyta</taxon>
        <taxon>Magnoliopsida</taxon>
        <taxon>eudicotyledons</taxon>
        <taxon>Gunneridae</taxon>
        <taxon>Pentapetalae</taxon>
        <taxon>rosids</taxon>
        <taxon>malvids</taxon>
        <taxon>Malvales</taxon>
        <taxon>Malvaceae</taxon>
        <taxon>Malvoideae</taxon>
        <taxon>Hibiscus</taxon>
    </lineage>
</organism>
<evidence type="ECO:0000256" key="3">
    <source>
        <dbReference type="ARBA" id="ARBA00022741"/>
    </source>
</evidence>
<dbReference type="PANTHER" id="PTHR45623:SF51">
    <property type="entry name" value="DNA HELICASE CHROMATIN REGULATOR PHD FAMILY-RELATED"/>
    <property type="match status" value="1"/>
</dbReference>
<protein>
    <submittedName>
        <fullName evidence="12">Uncharacterized protein</fullName>
    </submittedName>
</protein>
<dbReference type="InterPro" id="IPR019786">
    <property type="entry name" value="Zinc_finger_PHD-type_CS"/>
</dbReference>
<keyword evidence="6" id="KW-0067">ATP-binding</keyword>
<dbReference type="Gene3D" id="2.40.50.40">
    <property type="match status" value="2"/>
</dbReference>
<dbReference type="PROSITE" id="PS50013">
    <property type="entry name" value="CHROMO_2"/>
    <property type="match status" value="2"/>
</dbReference>
<evidence type="ECO:0000256" key="4">
    <source>
        <dbReference type="ARBA" id="ARBA00022771"/>
    </source>
</evidence>
<evidence type="ECO:0000256" key="2">
    <source>
        <dbReference type="ARBA" id="ARBA00022723"/>
    </source>
</evidence>
<evidence type="ECO:0000256" key="8">
    <source>
        <dbReference type="PROSITE-ProRule" id="PRU00146"/>
    </source>
</evidence>
<feature type="domain" description="Chromo" evidence="10">
    <location>
        <begin position="319"/>
        <end position="380"/>
    </location>
</feature>
<dbReference type="PROSITE" id="PS50016">
    <property type="entry name" value="ZF_PHD_2"/>
    <property type="match status" value="1"/>
</dbReference>
<dbReference type="Pfam" id="PF00385">
    <property type="entry name" value="Chromo"/>
    <property type="match status" value="1"/>
</dbReference>
<comment type="subcellular location">
    <subcellularLocation>
        <location evidence="1">Nucleus</location>
    </subcellularLocation>
</comment>
<dbReference type="EMBL" id="JBBPBM010000023">
    <property type="protein sequence ID" value="KAK8546312.1"/>
    <property type="molecule type" value="Genomic_DNA"/>
</dbReference>
<dbReference type="InterPro" id="IPR038718">
    <property type="entry name" value="SNF2-like_sf"/>
</dbReference>
<dbReference type="Pfam" id="PF25029">
    <property type="entry name" value="MOM1"/>
    <property type="match status" value="1"/>
</dbReference>
<dbReference type="Gene3D" id="3.40.50.10810">
    <property type="entry name" value="Tandem AAA-ATPase domain"/>
    <property type="match status" value="1"/>
</dbReference>
<feature type="domain" description="Chromo" evidence="10">
    <location>
        <begin position="388"/>
        <end position="456"/>
    </location>
</feature>
<keyword evidence="4 8" id="KW-0863">Zinc-finger</keyword>
<dbReference type="InterPro" id="IPR056882">
    <property type="entry name" value="MOM1_dom"/>
</dbReference>